<dbReference type="OrthoDB" id="9794148at2"/>
<feature type="domain" description="Flagellar basal-body/hook protein C-terminal" evidence="8">
    <location>
        <begin position="101"/>
        <end position="144"/>
    </location>
</feature>
<keyword evidence="9" id="KW-0969">Cilium</keyword>
<keyword evidence="9" id="KW-0282">Flagellum</keyword>
<proteinExistence type="inferred from homology"/>
<evidence type="ECO:0000313" key="9">
    <source>
        <dbReference type="EMBL" id="SHE69913.1"/>
    </source>
</evidence>
<dbReference type="AlphaFoldDB" id="A0A1M4VM36"/>
<dbReference type="NCBIfam" id="TIGR01395">
    <property type="entry name" value="FlgC"/>
    <property type="match status" value="1"/>
</dbReference>
<gene>
    <name evidence="9" type="ORF">SAMN02745218_00692</name>
</gene>
<keyword evidence="4 6" id="KW-0975">Bacterial flagellum</keyword>
<feature type="domain" description="Flagellar basal body rod protein N-terminal" evidence="7">
    <location>
        <begin position="10"/>
        <end position="35"/>
    </location>
</feature>
<evidence type="ECO:0000259" key="7">
    <source>
        <dbReference type="Pfam" id="PF00460"/>
    </source>
</evidence>
<evidence type="ECO:0000256" key="5">
    <source>
        <dbReference type="ARBA" id="ARBA00025933"/>
    </source>
</evidence>
<organism evidence="9 10">
    <name type="scientific">Desulfofundulus australicus DSM 11792</name>
    <dbReference type="NCBI Taxonomy" id="1121425"/>
    <lineage>
        <taxon>Bacteria</taxon>
        <taxon>Bacillati</taxon>
        <taxon>Bacillota</taxon>
        <taxon>Clostridia</taxon>
        <taxon>Eubacteriales</taxon>
        <taxon>Peptococcaceae</taxon>
        <taxon>Desulfofundulus</taxon>
    </lineage>
</organism>
<protein>
    <recommendedName>
        <fullName evidence="3 6">Flagellar basal-body rod protein FlgC</fullName>
    </recommendedName>
</protein>
<evidence type="ECO:0000256" key="1">
    <source>
        <dbReference type="ARBA" id="ARBA00004117"/>
    </source>
</evidence>
<evidence type="ECO:0000256" key="4">
    <source>
        <dbReference type="ARBA" id="ARBA00023143"/>
    </source>
</evidence>
<dbReference type="InterPro" id="IPR010930">
    <property type="entry name" value="Flg_bb/hook_C_dom"/>
</dbReference>
<reference evidence="10" key="1">
    <citation type="submission" date="2016-11" db="EMBL/GenBank/DDBJ databases">
        <authorList>
            <person name="Varghese N."/>
            <person name="Submissions S."/>
        </authorList>
    </citation>
    <scope>NUCLEOTIDE SEQUENCE [LARGE SCALE GENOMIC DNA]</scope>
    <source>
        <strain evidence="10">DSM 11792</strain>
    </source>
</reference>
<dbReference type="Pfam" id="PF06429">
    <property type="entry name" value="Flg_bbr_C"/>
    <property type="match status" value="1"/>
</dbReference>
<comment type="subcellular location">
    <subcellularLocation>
        <location evidence="1 6">Bacterial flagellum basal body</location>
    </subcellularLocation>
</comment>
<dbReference type="RefSeq" id="WP_073163235.1">
    <property type="nucleotide sequence ID" value="NZ_FQUW01000008.1"/>
</dbReference>
<dbReference type="Pfam" id="PF00460">
    <property type="entry name" value="Flg_bb_rod"/>
    <property type="match status" value="1"/>
</dbReference>
<dbReference type="Proteomes" id="UP000184196">
    <property type="component" value="Unassembled WGS sequence"/>
</dbReference>
<evidence type="ECO:0000256" key="2">
    <source>
        <dbReference type="ARBA" id="ARBA00009677"/>
    </source>
</evidence>
<dbReference type="InterPro" id="IPR001444">
    <property type="entry name" value="Flag_bb_rod_N"/>
</dbReference>
<dbReference type="InterPro" id="IPR006299">
    <property type="entry name" value="FlgC"/>
</dbReference>
<sequence length="148" mass="15790">MPLLDVFGISASGLTASRLWLDITANNIANLQTAGRPNDPLNPPYRRKVPVFAEKLRRALDSPPGQPSLDAAGVSVAAVVEDPSPPRLAYEPSHPLADPRTGYVAYPNINIASEMVSMIAATRAYEANVTVLNAAKDMALRALEIGRS</sequence>
<evidence type="ECO:0000313" key="10">
    <source>
        <dbReference type="Proteomes" id="UP000184196"/>
    </source>
</evidence>
<keyword evidence="9" id="KW-0966">Cell projection</keyword>
<accession>A0A1M4VM36</accession>
<dbReference type="PANTHER" id="PTHR30435">
    <property type="entry name" value="FLAGELLAR PROTEIN"/>
    <property type="match status" value="1"/>
</dbReference>
<dbReference type="EMBL" id="FQUW01000008">
    <property type="protein sequence ID" value="SHE69913.1"/>
    <property type="molecule type" value="Genomic_DNA"/>
</dbReference>
<comment type="similarity">
    <text evidence="2">Belongs to the flagella basal body rod proteins family.</text>
</comment>
<evidence type="ECO:0000259" key="8">
    <source>
        <dbReference type="Pfam" id="PF06429"/>
    </source>
</evidence>
<dbReference type="GO" id="GO:0071978">
    <property type="term" value="P:bacterial-type flagellum-dependent swarming motility"/>
    <property type="evidence" value="ECO:0007669"/>
    <property type="project" value="TreeGrafter"/>
</dbReference>
<evidence type="ECO:0000256" key="6">
    <source>
        <dbReference type="RuleBase" id="RU362062"/>
    </source>
</evidence>
<dbReference type="GO" id="GO:0030694">
    <property type="term" value="C:bacterial-type flagellum basal body, rod"/>
    <property type="evidence" value="ECO:0007669"/>
    <property type="project" value="UniProtKB-UniRule"/>
</dbReference>
<evidence type="ECO:0000256" key="3">
    <source>
        <dbReference type="ARBA" id="ARBA00017941"/>
    </source>
</evidence>
<comment type="subunit">
    <text evidence="5 6">The basal body constitutes a major portion of the flagellar organelle and consists of four rings (L,P,S, and M) mounted on a central rod. The rod consists of about 26 subunits of FlgG in the distal portion, and FlgB, FlgC and FlgF are thought to build up the proximal portion of the rod with about 6 subunits each.</text>
</comment>
<name>A0A1M4VM36_9FIRM</name>
<dbReference type="PANTHER" id="PTHR30435:SF2">
    <property type="entry name" value="FLAGELLAR BASAL-BODY ROD PROTEIN FLGC"/>
    <property type="match status" value="1"/>
</dbReference>
<keyword evidence="10" id="KW-1185">Reference proteome</keyword>